<dbReference type="EMBL" id="BARV01024485">
    <property type="protein sequence ID" value="GAI46506.1"/>
    <property type="molecule type" value="Genomic_DNA"/>
</dbReference>
<sequence>GYLSTASQFLAWLGDRLPPGEMDLRRYFVHRRDEGISDTTLRTTFAILAKLYKANHWDWPLEPEDRPEAPLETNTPAFTREEVELLIEKRELYSKGENFYLAIATIYAPRRVELARIKKRHIKDSTIFIDTAKHGEKRTHLIPDEIMPYIEAYHPRAHNVSSLSAMFIRICKKGLGESRKGYGFHSFRRTIDTLLPISLAKADKPLTLVGYFLRWSRRSTGARFLGTPMGGVYARPEILSSDPYFIDREVFEVHPFLKLWGVNH</sequence>
<dbReference type="GO" id="GO:0015074">
    <property type="term" value="P:DNA integration"/>
    <property type="evidence" value="ECO:0007669"/>
    <property type="project" value="InterPro"/>
</dbReference>
<dbReference type="InterPro" id="IPR013762">
    <property type="entry name" value="Integrase-like_cat_sf"/>
</dbReference>
<comment type="caution">
    <text evidence="2">The sequence shown here is derived from an EMBL/GenBank/DDBJ whole genome shotgun (WGS) entry which is preliminary data.</text>
</comment>
<dbReference type="AlphaFoldDB" id="X1PVE6"/>
<evidence type="ECO:0000256" key="1">
    <source>
        <dbReference type="ARBA" id="ARBA00023172"/>
    </source>
</evidence>
<dbReference type="Gene3D" id="1.10.443.10">
    <property type="entry name" value="Intergrase catalytic core"/>
    <property type="match status" value="1"/>
</dbReference>
<accession>X1PVE6</accession>
<dbReference type="InterPro" id="IPR011010">
    <property type="entry name" value="DNA_brk_join_enz"/>
</dbReference>
<gene>
    <name evidence="2" type="ORF">S06H3_39959</name>
</gene>
<dbReference type="GO" id="GO:0006310">
    <property type="term" value="P:DNA recombination"/>
    <property type="evidence" value="ECO:0007669"/>
    <property type="project" value="UniProtKB-KW"/>
</dbReference>
<evidence type="ECO:0008006" key="3">
    <source>
        <dbReference type="Google" id="ProtNLM"/>
    </source>
</evidence>
<dbReference type="GO" id="GO:0003677">
    <property type="term" value="F:DNA binding"/>
    <property type="evidence" value="ECO:0007669"/>
    <property type="project" value="InterPro"/>
</dbReference>
<dbReference type="SUPFAM" id="SSF56349">
    <property type="entry name" value="DNA breaking-rejoining enzymes"/>
    <property type="match status" value="1"/>
</dbReference>
<evidence type="ECO:0000313" key="2">
    <source>
        <dbReference type="EMBL" id="GAI46506.1"/>
    </source>
</evidence>
<proteinExistence type="predicted"/>
<organism evidence="2">
    <name type="scientific">marine sediment metagenome</name>
    <dbReference type="NCBI Taxonomy" id="412755"/>
    <lineage>
        <taxon>unclassified sequences</taxon>
        <taxon>metagenomes</taxon>
        <taxon>ecological metagenomes</taxon>
    </lineage>
</organism>
<protein>
    <recommendedName>
        <fullName evidence="3">Tyr recombinase domain-containing protein</fullName>
    </recommendedName>
</protein>
<keyword evidence="1" id="KW-0233">DNA recombination</keyword>
<name>X1PVE6_9ZZZZ</name>
<reference evidence="2" key="1">
    <citation type="journal article" date="2014" name="Front. Microbiol.">
        <title>High frequency of phylogenetically diverse reductive dehalogenase-homologous genes in deep subseafloor sedimentary metagenomes.</title>
        <authorList>
            <person name="Kawai M."/>
            <person name="Futagami T."/>
            <person name="Toyoda A."/>
            <person name="Takaki Y."/>
            <person name="Nishi S."/>
            <person name="Hori S."/>
            <person name="Arai W."/>
            <person name="Tsubouchi T."/>
            <person name="Morono Y."/>
            <person name="Uchiyama I."/>
            <person name="Ito T."/>
            <person name="Fujiyama A."/>
            <person name="Inagaki F."/>
            <person name="Takami H."/>
        </authorList>
    </citation>
    <scope>NUCLEOTIDE SEQUENCE</scope>
    <source>
        <strain evidence="2">Expedition CK06-06</strain>
    </source>
</reference>
<feature type="non-terminal residue" evidence="2">
    <location>
        <position position="1"/>
    </location>
</feature>